<reference evidence="1" key="1">
    <citation type="submission" date="2022-03" db="EMBL/GenBank/DDBJ databases">
        <authorList>
            <person name="Lindestad O."/>
        </authorList>
    </citation>
    <scope>NUCLEOTIDE SEQUENCE</scope>
</reference>
<dbReference type="OrthoDB" id="7396904at2759"/>
<dbReference type="AlphaFoldDB" id="A0A8S4QNQ2"/>
<proteinExistence type="predicted"/>
<gene>
    <name evidence="1" type="primary">jg6130</name>
    <name evidence="1" type="ORF">PAEG_LOCUS3793</name>
</gene>
<accession>A0A8S4QNQ2</accession>
<keyword evidence="2" id="KW-1185">Reference proteome</keyword>
<dbReference type="EMBL" id="CAKXAJ010012447">
    <property type="protein sequence ID" value="CAH2215707.1"/>
    <property type="molecule type" value="Genomic_DNA"/>
</dbReference>
<sequence length="81" mass="9148">MGFPPGAMARPYSFLGRGVSETCGVRDRRRMFGLSYSSIDMARDIRRSTPGGGSDVSWLWPWQNRSRDCATLAGWNKIMPY</sequence>
<organism evidence="1 2">
    <name type="scientific">Pararge aegeria aegeria</name>
    <dbReference type="NCBI Taxonomy" id="348720"/>
    <lineage>
        <taxon>Eukaryota</taxon>
        <taxon>Metazoa</taxon>
        <taxon>Ecdysozoa</taxon>
        <taxon>Arthropoda</taxon>
        <taxon>Hexapoda</taxon>
        <taxon>Insecta</taxon>
        <taxon>Pterygota</taxon>
        <taxon>Neoptera</taxon>
        <taxon>Endopterygota</taxon>
        <taxon>Lepidoptera</taxon>
        <taxon>Glossata</taxon>
        <taxon>Ditrysia</taxon>
        <taxon>Papilionoidea</taxon>
        <taxon>Nymphalidae</taxon>
        <taxon>Satyrinae</taxon>
        <taxon>Satyrini</taxon>
        <taxon>Parargina</taxon>
        <taxon>Pararge</taxon>
    </lineage>
</organism>
<comment type="caution">
    <text evidence="1">The sequence shown here is derived from an EMBL/GenBank/DDBJ whole genome shotgun (WGS) entry which is preliminary data.</text>
</comment>
<dbReference type="Proteomes" id="UP000838756">
    <property type="component" value="Unassembled WGS sequence"/>
</dbReference>
<evidence type="ECO:0000313" key="2">
    <source>
        <dbReference type="Proteomes" id="UP000838756"/>
    </source>
</evidence>
<protein>
    <submittedName>
        <fullName evidence="1">Jg6130 protein</fullName>
    </submittedName>
</protein>
<name>A0A8S4QNQ2_9NEOP</name>
<evidence type="ECO:0000313" key="1">
    <source>
        <dbReference type="EMBL" id="CAH2215707.1"/>
    </source>
</evidence>